<dbReference type="InterPro" id="IPR001434">
    <property type="entry name" value="OmcB-like_DUF11"/>
</dbReference>
<dbReference type="Proteomes" id="UP000479293">
    <property type="component" value="Unassembled WGS sequence"/>
</dbReference>
<feature type="domain" description="DUF11" evidence="1">
    <location>
        <begin position="84"/>
        <end position="128"/>
    </location>
</feature>
<dbReference type="NCBIfam" id="TIGR01451">
    <property type="entry name" value="B_ant_repeat"/>
    <property type="match status" value="1"/>
</dbReference>
<dbReference type="Gene3D" id="2.60.40.10">
    <property type="entry name" value="Immunoglobulins"/>
    <property type="match status" value="1"/>
</dbReference>
<comment type="caution">
    <text evidence="2">The sequence shown here is derived from an EMBL/GenBank/DDBJ whole genome shotgun (WGS) entry which is preliminary data.</text>
</comment>
<evidence type="ECO:0000313" key="3">
    <source>
        <dbReference type="Proteomes" id="UP000479293"/>
    </source>
</evidence>
<dbReference type="AlphaFoldDB" id="A0A7C9BEQ9"/>
<dbReference type="InterPro" id="IPR047589">
    <property type="entry name" value="DUF11_rpt"/>
</dbReference>
<dbReference type="InterPro" id="IPR013783">
    <property type="entry name" value="Ig-like_fold"/>
</dbReference>
<keyword evidence="3" id="KW-1185">Reference proteome</keyword>
<protein>
    <submittedName>
        <fullName evidence="2">DUF11 domain-containing protein</fullName>
    </submittedName>
</protein>
<accession>A0A7C9BEQ9</accession>
<dbReference type="Pfam" id="PF01345">
    <property type="entry name" value="DUF11"/>
    <property type="match status" value="1"/>
</dbReference>
<gene>
    <name evidence="2" type="ORF">GBK04_05490</name>
</gene>
<evidence type="ECO:0000259" key="1">
    <source>
        <dbReference type="Pfam" id="PF01345"/>
    </source>
</evidence>
<evidence type="ECO:0000313" key="2">
    <source>
        <dbReference type="EMBL" id="MPR32823.1"/>
    </source>
</evidence>
<sequence>MNTPLLLGKIVSFLNSCRAQLLPSPHSNKGIYLSSPSRDSDQLQHRIPIRFVVETLPRNKHSAGILVVLATFFLTLSTAWAQVDLSLSKKIDNSKPAIGETVTYSIIVKNTGLLPATGVVVKDSLPMGGVTYLGNVLVLGG</sequence>
<organism evidence="2 3">
    <name type="scientific">Salmonirosea aquatica</name>
    <dbReference type="NCBI Taxonomy" id="2654236"/>
    <lineage>
        <taxon>Bacteria</taxon>
        <taxon>Pseudomonadati</taxon>
        <taxon>Bacteroidota</taxon>
        <taxon>Cytophagia</taxon>
        <taxon>Cytophagales</taxon>
        <taxon>Spirosomataceae</taxon>
        <taxon>Salmonirosea</taxon>
    </lineage>
</organism>
<dbReference type="RefSeq" id="WP_152757599.1">
    <property type="nucleotide sequence ID" value="NZ_WHLY01000002.1"/>
</dbReference>
<reference evidence="2 3" key="1">
    <citation type="submission" date="2019-10" db="EMBL/GenBank/DDBJ databases">
        <title>Draft Genome Sequence of Cytophagaceae sp. SJW1-29.</title>
        <authorList>
            <person name="Choi A."/>
        </authorList>
    </citation>
    <scope>NUCLEOTIDE SEQUENCE [LARGE SCALE GENOMIC DNA]</scope>
    <source>
        <strain evidence="2 3">SJW1-29</strain>
    </source>
</reference>
<dbReference type="EMBL" id="WHLY01000002">
    <property type="protein sequence ID" value="MPR32823.1"/>
    <property type="molecule type" value="Genomic_DNA"/>
</dbReference>
<proteinExistence type="predicted"/>
<name>A0A7C9BEQ9_9BACT</name>